<feature type="compositionally biased region" description="Basic residues" evidence="4">
    <location>
        <begin position="34"/>
        <end position="50"/>
    </location>
</feature>
<name>A0AA36F8W3_OCTVU</name>
<feature type="region of interest" description="Disordered" evidence="4">
    <location>
        <begin position="1"/>
        <end position="62"/>
    </location>
</feature>
<evidence type="ECO:0000313" key="7">
    <source>
        <dbReference type="Proteomes" id="UP001162480"/>
    </source>
</evidence>
<dbReference type="GO" id="GO:0005576">
    <property type="term" value="C:extracellular region"/>
    <property type="evidence" value="ECO:0007669"/>
    <property type="project" value="UniProtKB-SubCell"/>
</dbReference>
<gene>
    <name evidence="6" type="ORF">OCTVUL_1B022769</name>
</gene>
<accession>A0AA36F8W3</accession>
<evidence type="ECO:0000259" key="5">
    <source>
        <dbReference type="PROSITE" id="PS51461"/>
    </source>
</evidence>
<keyword evidence="2" id="KW-0964">Secreted</keyword>
<sequence length="317" mass="36194">MTGPKGEQGHAGPAGPPGAPGEAQAIPLDYLGGRPRHQKRKKKKKKRKKRSLDSKNTDVDEDDDAIDGLKQVEGIIKEMANQKITIKEGLEDVVNKMFEEIDQLAEEIENFKFPKGTKENPAVSCRDIYLGHPTFLDGWYWIDPNMGALNDSIHVWCNLTAHGETCVYPLRKTRMVIPRKWDRDKKQLKWFSDIENGFKIEYSSHVQLGLLRLNSNFVTQRFTYFCSNSAAWYDQDSQGFEHALTLLGSSAHEFESRDLVGSAVPFDGCKSHRTNTYTMFEIRTHKLNWLPIVDFMPKDYGEPWQQFGFEAGPVCFS</sequence>
<dbReference type="EMBL" id="OX597823">
    <property type="protein sequence ID" value="CAI9728752.1"/>
    <property type="molecule type" value="Genomic_DNA"/>
</dbReference>
<reference evidence="6" key="1">
    <citation type="submission" date="2023-08" db="EMBL/GenBank/DDBJ databases">
        <authorList>
            <person name="Alioto T."/>
            <person name="Alioto T."/>
            <person name="Gomez Garrido J."/>
        </authorList>
    </citation>
    <scope>NUCLEOTIDE SEQUENCE</scope>
</reference>
<evidence type="ECO:0000256" key="3">
    <source>
        <dbReference type="ARBA" id="ARBA00023119"/>
    </source>
</evidence>
<keyword evidence="3" id="KW-0176">Collagen</keyword>
<evidence type="ECO:0000256" key="2">
    <source>
        <dbReference type="ARBA" id="ARBA00022525"/>
    </source>
</evidence>
<dbReference type="PROSITE" id="PS51461">
    <property type="entry name" value="NC1_FIB"/>
    <property type="match status" value="1"/>
</dbReference>
<dbReference type="FunFam" id="2.60.120.1000:FF:000007">
    <property type="entry name" value="Collagen type V alpha 3 chain"/>
    <property type="match status" value="1"/>
</dbReference>
<dbReference type="InterPro" id="IPR000885">
    <property type="entry name" value="Fib_collagen_C"/>
</dbReference>
<dbReference type="GO" id="GO:0005581">
    <property type="term" value="C:collagen trimer"/>
    <property type="evidence" value="ECO:0007669"/>
    <property type="project" value="UniProtKB-KW"/>
</dbReference>
<feature type="domain" description="Fibrillar collagen NC1" evidence="5">
    <location>
        <begin position="95"/>
        <end position="317"/>
    </location>
</feature>
<protein>
    <submittedName>
        <fullName evidence="6">Collagen alpha-1(I) chain-like</fullName>
    </submittedName>
</protein>
<dbReference type="AlphaFoldDB" id="A0AA36F8W3"/>
<dbReference type="SMART" id="SM00038">
    <property type="entry name" value="COLFI"/>
    <property type="match status" value="1"/>
</dbReference>
<proteinExistence type="predicted"/>
<keyword evidence="7" id="KW-1185">Reference proteome</keyword>
<evidence type="ECO:0000313" key="6">
    <source>
        <dbReference type="EMBL" id="CAI9728752.1"/>
    </source>
</evidence>
<evidence type="ECO:0000256" key="1">
    <source>
        <dbReference type="ARBA" id="ARBA00004613"/>
    </source>
</evidence>
<evidence type="ECO:0000256" key="4">
    <source>
        <dbReference type="SAM" id="MobiDB-lite"/>
    </source>
</evidence>
<dbReference type="Gene3D" id="2.60.120.1000">
    <property type="match status" value="1"/>
</dbReference>
<dbReference type="Pfam" id="PF01410">
    <property type="entry name" value="COLFI"/>
    <property type="match status" value="1"/>
</dbReference>
<comment type="subcellular location">
    <subcellularLocation>
        <location evidence="1">Secreted</location>
    </subcellularLocation>
</comment>
<dbReference type="GO" id="GO:0005201">
    <property type="term" value="F:extracellular matrix structural constituent"/>
    <property type="evidence" value="ECO:0007669"/>
    <property type="project" value="InterPro"/>
</dbReference>
<dbReference type="Proteomes" id="UP001162480">
    <property type="component" value="Chromosome 10"/>
</dbReference>
<organism evidence="6 7">
    <name type="scientific">Octopus vulgaris</name>
    <name type="common">Common octopus</name>
    <dbReference type="NCBI Taxonomy" id="6645"/>
    <lineage>
        <taxon>Eukaryota</taxon>
        <taxon>Metazoa</taxon>
        <taxon>Spiralia</taxon>
        <taxon>Lophotrochozoa</taxon>
        <taxon>Mollusca</taxon>
        <taxon>Cephalopoda</taxon>
        <taxon>Coleoidea</taxon>
        <taxon>Octopodiformes</taxon>
        <taxon>Octopoda</taxon>
        <taxon>Incirrata</taxon>
        <taxon>Octopodidae</taxon>
        <taxon>Octopus</taxon>
    </lineage>
</organism>